<dbReference type="InterPro" id="IPR052433">
    <property type="entry name" value="X-Pro_dipept-like"/>
</dbReference>
<keyword evidence="8" id="KW-0482">Metalloprotease</keyword>
<evidence type="ECO:0000256" key="5">
    <source>
        <dbReference type="ARBA" id="ARBA00022670"/>
    </source>
</evidence>
<name>A0ABU7G329_9ALTE</name>
<dbReference type="InterPro" id="IPR000994">
    <property type="entry name" value="Pept_M24"/>
</dbReference>
<evidence type="ECO:0000256" key="1">
    <source>
        <dbReference type="ARBA" id="ARBA00001424"/>
    </source>
</evidence>
<dbReference type="InterPro" id="IPR007865">
    <property type="entry name" value="Aminopep_P_N"/>
</dbReference>
<dbReference type="PROSITE" id="PS00491">
    <property type="entry name" value="PROLINE_PEPTIDASE"/>
    <property type="match status" value="1"/>
</dbReference>
<keyword evidence="12" id="KW-0031">Aminopeptidase</keyword>
<evidence type="ECO:0000313" key="13">
    <source>
        <dbReference type="Proteomes" id="UP001310248"/>
    </source>
</evidence>
<dbReference type="SUPFAM" id="SSF55920">
    <property type="entry name" value="Creatinase/aminopeptidase"/>
    <property type="match status" value="1"/>
</dbReference>
<evidence type="ECO:0000256" key="7">
    <source>
        <dbReference type="ARBA" id="ARBA00022801"/>
    </source>
</evidence>
<evidence type="ECO:0000313" key="12">
    <source>
        <dbReference type="EMBL" id="MEE1673700.1"/>
    </source>
</evidence>
<dbReference type="InterPro" id="IPR036005">
    <property type="entry name" value="Creatinase/aminopeptidase-like"/>
</dbReference>
<comment type="similarity">
    <text evidence="3 10">Belongs to the peptidase M24B family.</text>
</comment>
<organism evidence="12 13">
    <name type="scientific">Agarivorans aestuarii</name>
    <dbReference type="NCBI Taxonomy" id="1563703"/>
    <lineage>
        <taxon>Bacteria</taxon>
        <taxon>Pseudomonadati</taxon>
        <taxon>Pseudomonadota</taxon>
        <taxon>Gammaproteobacteria</taxon>
        <taxon>Alteromonadales</taxon>
        <taxon>Alteromonadaceae</taxon>
        <taxon>Agarivorans</taxon>
    </lineage>
</organism>
<keyword evidence="13" id="KW-1185">Reference proteome</keyword>
<keyword evidence="9" id="KW-0464">Manganese</keyword>
<evidence type="ECO:0000256" key="10">
    <source>
        <dbReference type="RuleBase" id="RU000590"/>
    </source>
</evidence>
<dbReference type="EMBL" id="JAYDYW010000006">
    <property type="protein sequence ID" value="MEE1673700.1"/>
    <property type="molecule type" value="Genomic_DNA"/>
</dbReference>
<dbReference type="Gene3D" id="3.40.350.10">
    <property type="entry name" value="Creatinase/prolidase N-terminal domain"/>
    <property type="match status" value="1"/>
</dbReference>
<protein>
    <recommendedName>
        <fullName evidence="4">Xaa-Pro aminopeptidase</fullName>
        <ecNumber evidence="4">3.4.11.9</ecNumber>
    </recommendedName>
</protein>
<keyword evidence="5" id="KW-0645">Protease</keyword>
<dbReference type="CDD" id="cd01087">
    <property type="entry name" value="Prolidase"/>
    <property type="match status" value="1"/>
</dbReference>
<evidence type="ECO:0000256" key="2">
    <source>
        <dbReference type="ARBA" id="ARBA00001936"/>
    </source>
</evidence>
<dbReference type="SMART" id="SM01011">
    <property type="entry name" value="AMP_N"/>
    <property type="match status" value="1"/>
</dbReference>
<proteinExistence type="inferred from homology"/>
<keyword evidence="6 10" id="KW-0479">Metal-binding</keyword>
<evidence type="ECO:0000256" key="6">
    <source>
        <dbReference type="ARBA" id="ARBA00022723"/>
    </source>
</evidence>
<evidence type="ECO:0000256" key="3">
    <source>
        <dbReference type="ARBA" id="ARBA00008766"/>
    </source>
</evidence>
<evidence type="ECO:0000256" key="9">
    <source>
        <dbReference type="ARBA" id="ARBA00023211"/>
    </source>
</evidence>
<reference evidence="12 13" key="2">
    <citation type="submission" date="2023-12" db="EMBL/GenBank/DDBJ databases">
        <authorList>
            <consortium name="Cladostephus spongiosus"/>
            <person name="Lorente B."/>
            <person name="Cabral C."/>
            <person name="Frias J."/>
            <person name="Faria J."/>
            <person name="Toubarro D."/>
        </authorList>
    </citation>
    <scope>NUCLEOTIDE SEQUENCE [LARGE SCALE GENOMIC DNA]</scope>
    <source>
        <strain evidence="12 13">ZMCS4</strain>
    </source>
</reference>
<dbReference type="Proteomes" id="UP001310248">
    <property type="component" value="Unassembled WGS sequence"/>
</dbReference>
<dbReference type="SUPFAM" id="SSF53092">
    <property type="entry name" value="Creatinase/prolidase N-terminal domain"/>
    <property type="match status" value="1"/>
</dbReference>
<dbReference type="InterPro" id="IPR029149">
    <property type="entry name" value="Creatin/AminoP/Spt16_N"/>
</dbReference>
<evidence type="ECO:0000256" key="4">
    <source>
        <dbReference type="ARBA" id="ARBA00012574"/>
    </source>
</evidence>
<evidence type="ECO:0000259" key="11">
    <source>
        <dbReference type="SMART" id="SM01011"/>
    </source>
</evidence>
<comment type="caution">
    <text evidence="12">The sequence shown here is derived from an EMBL/GenBank/DDBJ whole genome shotgun (WGS) entry which is preliminary data.</text>
</comment>
<dbReference type="EC" id="3.4.11.9" evidence="4"/>
<accession>A0ABU7G329</accession>
<reference evidence="13" key="1">
    <citation type="submission" date="2023-07" db="EMBL/GenBank/DDBJ databases">
        <title>Draft genome sequence of Agarivorans aestuarii strain ZMCS4, a CAZymes producing bacteria isolated from the marine brown algae Clodostephus spongiosus.</title>
        <authorList>
            <person name="Lorente B."/>
            <person name="Cabral C."/>
            <person name="Frias J."/>
            <person name="Faria J."/>
            <person name="Toubarro D."/>
        </authorList>
    </citation>
    <scope>NUCLEOTIDE SEQUENCE [LARGE SCALE GENOMIC DNA]</scope>
    <source>
        <strain evidence="13">ZMCS4</strain>
    </source>
</reference>
<dbReference type="Pfam" id="PF00557">
    <property type="entry name" value="Peptidase_M24"/>
    <property type="match status" value="1"/>
</dbReference>
<dbReference type="RefSeq" id="WP_329774950.1">
    <property type="nucleotide sequence ID" value="NZ_JAYDYW010000006.1"/>
</dbReference>
<evidence type="ECO:0000256" key="8">
    <source>
        <dbReference type="ARBA" id="ARBA00023049"/>
    </source>
</evidence>
<comment type="catalytic activity">
    <reaction evidence="1">
        <text>Release of any N-terminal amino acid, including proline, that is linked to proline, even from a dipeptide or tripeptide.</text>
        <dbReference type="EC" id="3.4.11.9"/>
    </reaction>
</comment>
<dbReference type="PANTHER" id="PTHR43226">
    <property type="entry name" value="XAA-PRO AMINOPEPTIDASE 3"/>
    <property type="match status" value="1"/>
</dbReference>
<comment type="cofactor">
    <cofactor evidence="2">
        <name>Mn(2+)</name>
        <dbReference type="ChEBI" id="CHEBI:29035"/>
    </cofactor>
</comment>
<dbReference type="Pfam" id="PF05195">
    <property type="entry name" value="AMP_N"/>
    <property type="match status" value="1"/>
</dbReference>
<dbReference type="GO" id="GO:0004177">
    <property type="term" value="F:aminopeptidase activity"/>
    <property type="evidence" value="ECO:0007669"/>
    <property type="project" value="UniProtKB-KW"/>
</dbReference>
<feature type="domain" description="Aminopeptidase P N-terminal" evidence="11">
    <location>
        <begin position="1"/>
        <end position="131"/>
    </location>
</feature>
<gene>
    <name evidence="12" type="primary">pepP</name>
    <name evidence="12" type="ORF">SNR37_003127</name>
</gene>
<dbReference type="PANTHER" id="PTHR43226:SF4">
    <property type="entry name" value="XAA-PRO AMINOPEPTIDASE 3"/>
    <property type="match status" value="1"/>
</dbReference>
<dbReference type="Gene3D" id="3.90.230.10">
    <property type="entry name" value="Creatinase/methionine aminopeptidase superfamily"/>
    <property type="match status" value="1"/>
</dbReference>
<dbReference type="NCBIfam" id="NF008131">
    <property type="entry name" value="PRK10879.1"/>
    <property type="match status" value="1"/>
</dbReference>
<sequence length="431" mass="48309">MFLQRRQQLFAAMSDNSVAIFCAAEEQTRSRDTEFPFRQDSDFYYFSGFNEPSAMLLLIKHAGETRTVLFNRRKDKLAEIWQGRRLGQEQAVSNLAIDKAHAIEELGEHLHLELDGLDKVYLAQGRYPAYDQQIFAAIECLRNGLRQGFKAPKQIEDWRPIVDEMRLIKSAEEVTLMRKAGEISAAGHVRAMRSCKVGMWEYQLEAEIHHEFLMAGSRAPAYGTIVGAGDNACILHYTENESVMQDGDLVLIDAGAEYQMYAGDITRTFPVNGKFSPEQAKLYKVVLDAQLAALDMLKPGVSIYQVNQEVLNIMVRGLVELGIMQGDVAKLIEEETYKEYYMHGLGHWIGLDVHDVGDYWDVKRSRPLAEGMAITIEPGLYIPVDAEVPAAYQGVGIRIEDDVVITSTGCDILTSDVPKSIAEIEALMATS</sequence>
<keyword evidence="7 12" id="KW-0378">Hydrolase</keyword>
<dbReference type="InterPro" id="IPR001131">
    <property type="entry name" value="Peptidase_M24B_aminopep-P_CS"/>
</dbReference>